<name>A0ABP8JDV4_9MICO</name>
<protein>
    <submittedName>
        <fullName evidence="1">Uncharacterized protein</fullName>
    </submittedName>
</protein>
<keyword evidence="2" id="KW-1185">Reference proteome</keyword>
<sequence>MSTAVESFADQVTGLMRGHLSFCSGFVDSDSTGWSAVCGTGVRNHGARTGADVYEG</sequence>
<proteinExistence type="predicted"/>
<reference evidence="2" key="1">
    <citation type="journal article" date="2019" name="Int. J. Syst. Evol. Microbiol.">
        <title>The Global Catalogue of Microorganisms (GCM) 10K type strain sequencing project: providing services to taxonomists for standard genome sequencing and annotation.</title>
        <authorList>
            <consortium name="The Broad Institute Genomics Platform"/>
            <consortium name="The Broad Institute Genome Sequencing Center for Infectious Disease"/>
            <person name="Wu L."/>
            <person name="Ma J."/>
        </authorList>
    </citation>
    <scope>NUCLEOTIDE SEQUENCE [LARGE SCALE GENOMIC DNA]</scope>
    <source>
        <strain evidence="2">JCM 17808</strain>
    </source>
</reference>
<gene>
    <name evidence="1" type="ORF">GCM10023167_14920</name>
</gene>
<evidence type="ECO:0000313" key="2">
    <source>
        <dbReference type="Proteomes" id="UP001500642"/>
    </source>
</evidence>
<dbReference type="EMBL" id="BAABGL010000006">
    <property type="protein sequence ID" value="GAA4389281.1"/>
    <property type="molecule type" value="Genomic_DNA"/>
</dbReference>
<accession>A0ABP8JDV4</accession>
<organism evidence="1 2">
    <name type="scientific">Brevibacterium pityocampae</name>
    <dbReference type="NCBI Taxonomy" id="506594"/>
    <lineage>
        <taxon>Bacteria</taxon>
        <taxon>Bacillati</taxon>
        <taxon>Actinomycetota</taxon>
        <taxon>Actinomycetes</taxon>
        <taxon>Micrococcales</taxon>
        <taxon>Brevibacteriaceae</taxon>
        <taxon>Brevibacterium</taxon>
    </lineage>
</organism>
<comment type="caution">
    <text evidence="1">The sequence shown here is derived from an EMBL/GenBank/DDBJ whole genome shotgun (WGS) entry which is preliminary data.</text>
</comment>
<dbReference type="Proteomes" id="UP001500642">
    <property type="component" value="Unassembled WGS sequence"/>
</dbReference>
<evidence type="ECO:0000313" key="1">
    <source>
        <dbReference type="EMBL" id="GAA4389281.1"/>
    </source>
</evidence>